<comment type="similarity">
    <text evidence="10">Belongs to the binding-protein-dependent transport system permease family. OppBC subfamily.</text>
</comment>
<evidence type="ECO:0000256" key="2">
    <source>
        <dbReference type="ARBA" id="ARBA00022448"/>
    </source>
</evidence>
<evidence type="ECO:0000256" key="11">
    <source>
        <dbReference type="ARBA" id="ARBA00072251"/>
    </source>
</evidence>
<sequence>MSTDAVNTEAIVLHGRGATTGRALLRSPTALTGLALIAGLFLLAYAGPYLTNWSYTDIDYTALRSAPSAQHWMGTSRIGQDVFAQTVRGLQKSLLVGALVALASTALGAAFGTCAGYFGGWVDRVLMFVVDLMLVIPGFLLLVLLAPRLRGLGWPAFAGLLAALGWMITARAVRIMTLSLRERPFVAAAHHMGVGPFRIIVRHVLPHLASFLITDATVAVAAAVISETGLSYFGFGVQPPDVSLGTLIASGSDVALTCPWMFFFPAGLLLLFVLAVHLVGDALRDVLDLGSDRARALR</sequence>
<keyword evidence="3" id="KW-1003">Cell membrane</keyword>
<proteinExistence type="inferred from homology"/>
<feature type="transmembrane region" description="Helical" evidence="12">
    <location>
        <begin position="125"/>
        <end position="146"/>
    </location>
</feature>
<dbReference type="Gene3D" id="1.10.3720.10">
    <property type="entry name" value="MetI-like"/>
    <property type="match status" value="1"/>
</dbReference>
<keyword evidence="7" id="KW-0653">Protein transport</keyword>
<evidence type="ECO:0000256" key="9">
    <source>
        <dbReference type="ARBA" id="ARBA00023136"/>
    </source>
</evidence>
<dbReference type="InterPro" id="IPR035906">
    <property type="entry name" value="MetI-like_sf"/>
</dbReference>
<gene>
    <name evidence="14" type="ORF">ACFPFX_21905</name>
</gene>
<feature type="transmembrane region" description="Helical" evidence="12">
    <location>
        <begin position="204"/>
        <end position="225"/>
    </location>
</feature>
<comment type="subcellular location">
    <subcellularLocation>
        <location evidence="1">Cell inner membrane</location>
        <topology evidence="1">Multi-pass membrane protein</topology>
    </subcellularLocation>
    <subcellularLocation>
        <location evidence="12">Cell membrane</location>
        <topology evidence="12">Multi-pass membrane protein</topology>
    </subcellularLocation>
</comment>
<feature type="domain" description="ABC transmembrane type-1" evidence="13">
    <location>
        <begin position="90"/>
        <end position="280"/>
    </location>
</feature>
<dbReference type="Proteomes" id="UP001595834">
    <property type="component" value="Unassembled WGS sequence"/>
</dbReference>
<reference evidence="15" key="1">
    <citation type="journal article" date="2019" name="Int. J. Syst. Evol. Microbiol.">
        <title>The Global Catalogue of Microorganisms (GCM) 10K type strain sequencing project: providing services to taxonomists for standard genome sequencing and annotation.</title>
        <authorList>
            <consortium name="The Broad Institute Genomics Platform"/>
            <consortium name="The Broad Institute Genome Sequencing Center for Infectious Disease"/>
            <person name="Wu L."/>
            <person name="Ma J."/>
        </authorList>
    </citation>
    <scope>NUCLEOTIDE SEQUENCE [LARGE SCALE GENOMIC DNA]</scope>
    <source>
        <strain evidence="15">CCM 7224</strain>
    </source>
</reference>
<comment type="caution">
    <text evidence="14">The sequence shown here is derived from an EMBL/GenBank/DDBJ whole genome shotgun (WGS) entry which is preliminary data.</text>
</comment>
<evidence type="ECO:0000256" key="5">
    <source>
        <dbReference type="ARBA" id="ARBA00022692"/>
    </source>
</evidence>
<keyword evidence="2 12" id="KW-0813">Transport</keyword>
<evidence type="ECO:0000256" key="7">
    <source>
        <dbReference type="ARBA" id="ARBA00022927"/>
    </source>
</evidence>
<keyword evidence="15" id="KW-1185">Reference proteome</keyword>
<keyword evidence="4" id="KW-0997">Cell inner membrane</keyword>
<evidence type="ECO:0000256" key="1">
    <source>
        <dbReference type="ARBA" id="ARBA00004429"/>
    </source>
</evidence>
<evidence type="ECO:0000256" key="8">
    <source>
        <dbReference type="ARBA" id="ARBA00022989"/>
    </source>
</evidence>
<dbReference type="InterPro" id="IPR050366">
    <property type="entry name" value="BP-dependent_transpt_permease"/>
</dbReference>
<keyword evidence="9 12" id="KW-0472">Membrane</keyword>
<dbReference type="InterPro" id="IPR025966">
    <property type="entry name" value="OppC_N"/>
</dbReference>
<dbReference type="Pfam" id="PF00528">
    <property type="entry name" value="BPD_transp_1"/>
    <property type="match status" value="1"/>
</dbReference>
<evidence type="ECO:0000256" key="3">
    <source>
        <dbReference type="ARBA" id="ARBA00022475"/>
    </source>
</evidence>
<protein>
    <recommendedName>
        <fullName evidence="11">Oligopeptide transport system permease protein OppC</fullName>
    </recommendedName>
</protein>
<evidence type="ECO:0000313" key="14">
    <source>
        <dbReference type="EMBL" id="MFC4958946.1"/>
    </source>
</evidence>
<dbReference type="PROSITE" id="PS50928">
    <property type="entry name" value="ABC_TM1"/>
    <property type="match status" value="1"/>
</dbReference>
<keyword evidence="5 12" id="KW-0812">Transmembrane</keyword>
<feature type="transmembrane region" description="Helical" evidence="12">
    <location>
        <begin position="30"/>
        <end position="50"/>
    </location>
</feature>
<accession>A0ABV9UPA0</accession>
<dbReference type="SUPFAM" id="SSF161098">
    <property type="entry name" value="MetI-like"/>
    <property type="match status" value="1"/>
</dbReference>
<keyword evidence="8 12" id="KW-1133">Transmembrane helix</keyword>
<dbReference type="RefSeq" id="WP_344379811.1">
    <property type="nucleotide sequence ID" value="NZ_BAAASQ010000030.1"/>
</dbReference>
<evidence type="ECO:0000256" key="12">
    <source>
        <dbReference type="RuleBase" id="RU363032"/>
    </source>
</evidence>
<dbReference type="Pfam" id="PF12911">
    <property type="entry name" value="OppC_N"/>
    <property type="match status" value="1"/>
</dbReference>
<evidence type="ECO:0000256" key="10">
    <source>
        <dbReference type="ARBA" id="ARBA00024202"/>
    </source>
</evidence>
<dbReference type="EMBL" id="JBHSIZ010000027">
    <property type="protein sequence ID" value="MFC4958946.1"/>
    <property type="molecule type" value="Genomic_DNA"/>
</dbReference>
<name>A0ABV9UPA0_9ACTN</name>
<keyword evidence="6" id="KW-0571">Peptide transport</keyword>
<dbReference type="InterPro" id="IPR000515">
    <property type="entry name" value="MetI-like"/>
</dbReference>
<dbReference type="PANTHER" id="PTHR43386">
    <property type="entry name" value="OLIGOPEPTIDE TRANSPORT SYSTEM PERMEASE PROTEIN APPC"/>
    <property type="match status" value="1"/>
</dbReference>
<evidence type="ECO:0000313" key="15">
    <source>
        <dbReference type="Proteomes" id="UP001595834"/>
    </source>
</evidence>
<feature type="transmembrane region" description="Helical" evidence="12">
    <location>
        <begin position="152"/>
        <end position="173"/>
    </location>
</feature>
<evidence type="ECO:0000256" key="6">
    <source>
        <dbReference type="ARBA" id="ARBA00022856"/>
    </source>
</evidence>
<feature type="transmembrane region" description="Helical" evidence="12">
    <location>
        <begin position="94"/>
        <end position="118"/>
    </location>
</feature>
<feature type="transmembrane region" description="Helical" evidence="12">
    <location>
        <begin position="260"/>
        <end position="279"/>
    </location>
</feature>
<dbReference type="CDD" id="cd06261">
    <property type="entry name" value="TM_PBP2"/>
    <property type="match status" value="1"/>
</dbReference>
<evidence type="ECO:0000259" key="13">
    <source>
        <dbReference type="PROSITE" id="PS50928"/>
    </source>
</evidence>
<dbReference type="PANTHER" id="PTHR43386:SF2">
    <property type="entry name" value="OLIGOPEPTIDE TRANSPORT SYSTEM PERMEASE PROTEIN OPPC"/>
    <property type="match status" value="1"/>
</dbReference>
<organism evidence="14 15">
    <name type="scientific">Streptomyces mauvecolor</name>
    <dbReference type="NCBI Taxonomy" id="58345"/>
    <lineage>
        <taxon>Bacteria</taxon>
        <taxon>Bacillati</taxon>
        <taxon>Actinomycetota</taxon>
        <taxon>Actinomycetes</taxon>
        <taxon>Kitasatosporales</taxon>
        <taxon>Streptomycetaceae</taxon>
        <taxon>Streptomyces</taxon>
    </lineage>
</organism>
<evidence type="ECO:0000256" key="4">
    <source>
        <dbReference type="ARBA" id="ARBA00022519"/>
    </source>
</evidence>